<organism evidence="2 3">
    <name type="scientific">Eumeta variegata</name>
    <name type="common">Bagworm moth</name>
    <name type="synonym">Eumeta japonica</name>
    <dbReference type="NCBI Taxonomy" id="151549"/>
    <lineage>
        <taxon>Eukaryota</taxon>
        <taxon>Metazoa</taxon>
        <taxon>Ecdysozoa</taxon>
        <taxon>Arthropoda</taxon>
        <taxon>Hexapoda</taxon>
        <taxon>Insecta</taxon>
        <taxon>Pterygota</taxon>
        <taxon>Neoptera</taxon>
        <taxon>Endopterygota</taxon>
        <taxon>Lepidoptera</taxon>
        <taxon>Glossata</taxon>
        <taxon>Ditrysia</taxon>
        <taxon>Tineoidea</taxon>
        <taxon>Psychidae</taxon>
        <taxon>Oiketicinae</taxon>
        <taxon>Eumeta</taxon>
    </lineage>
</organism>
<comment type="caution">
    <text evidence="2">The sequence shown here is derived from an EMBL/GenBank/DDBJ whole genome shotgun (WGS) entry which is preliminary data.</text>
</comment>
<accession>A0A4C1VVG3</accession>
<protein>
    <submittedName>
        <fullName evidence="2">Uncharacterized protein</fullName>
    </submittedName>
</protein>
<reference evidence="2 3" key="1">
    <citation type="journal article" date="2019" name="Commun. Biol.">
        <title>The bagworm genome reveals a unique fibroin gene that provides high tensile strength.</title>
        <authorList>
            <person name="Kono N."/>
            <person name="Nakamura H."/>
            <person name="Ohtoshi R."/>
            <person name="Tomita M."/>
            <person name="Numata K."/>
            <person name="Arakawa K."/>
        </authorList>
    </citation>
    <scope>NUCLEOTIDE SEQUENCE [LARGE SCALE GENOMIC DNA]</scope>
</reference>
<evidence type="ECO:0000313" key="3">
    <source>
        <dbReference type="Proteomes" id="UP000299102"/>
    </source>
</evidence>
<evidence type="ECO:0000256" key="1">
    <source>
        <dbReference type="SAM" id="MobiDB-lite"/>
    </source>
</evidence>
<feature type="region of interest" description="Disordered" evidence="1">
    <location>
        <begin position="1"/>
        <end position="47"/>
    </location>
</feature>
<sequence length="203" mass="21518">MTSNRDRNAAQDGTEQEIAERASAGAGAGQSRRRDSGRGRSIVSARIGRANNSARNFRAHGPLNPINLGPLSTSERDRSEALYNEPRPVLKLVTIYFFIRRPPPVSPRPPRRLSPGADSRINLRKSVIMLRVASRKAQLSGIKSIAFSFGWSTLAPHPTHNFATTANLATSAGSVTTANLATSAGSVTTANLATSAGSVTTAN</sequence>
<dbReference type="Proteomes" id="UP000299102">
    <property type="component" value="Unassembled WGS sequence"/>
</dbReference>
<keyword evidence="3" id="KW-1185">Reference proteome</keyword>
<feature type="region of interest" description="Disordered" evidence="1">
    <location>
        <begin position="53"/>
        <end position="72"/>
    </location>
</feature>
<name>A0A4C1VVG3_EUMVA</name>
<evidence type="ECO:0000313" key="2">
    <source>
        <dbReference type="EMBL" id="GBP43158.1"/>
    </source>
</evidence>
<gene>
    <name evidence="2" type="ORF">EVAR_26833_1</name>
</gene>
<dbReference type="EMBL" id="BGZK01000431">
    <property type="protein sequence ID" value="GBP43158.1"/>
    <property type="molecule type" value="Genomic_DNA"/>
</dbReference>
<proteinExistence type="predicted"/>
<dbReference type="AlphaFoldDB" id="A0A4C1VVG3"/>